<evidence type="ECO:0000256" key="5">
    <source>
        <dbReference type="ARBA" id="ARBA00023136"/>
    </source>
</evidence>
<evidence type="ECO:0000256" key="7">
    <source>
        <dbReference type="SAM" id="Phobius"/>
    </source>
</evidence>
<dbReference type="AlphaFoldDB" id="B5H870"/>
<dbReference type="HOGENOM" id="CLU_044454_0_1_11"/>
<dbReference type="PANTHER" id="PTHR33451:SF5">
    <property type="entry name" value="NA+_H+ ANTIPORTER"/>
    <property type="match status" value="1"/>
</dbReference>
<dbReference type="InterPro" id="IPR052180">
    <property type="entry name" value="NhaC_Na-H+_Antiporter"/>
</dbReference>
<reference evidence="10" key="1">
    <citation type="submission" date="2008-02" db="EMBL/GenBank/DDBJ databases">
        <authorList>
            <consortium name="The Broad Institute Genome Sequencing Platform"/>
            <person name="Fischbach M."/>
            <person name="Ward D."/>
            <person name="Young S."/>
            <person name="Jaffe D."/>
            <person name="Gnerre S."/>
            <person name="Berlin A."/>
            <person name="Heiman D."/>
            <person name="Hepburn T."/>
            <person name="Sykes S."/>
            <person name="Alvarado L."/>
            <person name="Kodira C.D."/>
            <person name="Straight P."/>
            <person name="Clardy J."/>
            <person name="Hung D."/>
            <person name="Kolter R."/>
            <person name="Mekalanos J."/>
            <person name="Walker S."/>
            <person name="Walsh C.T."/>
            <person name="Lander E."/>
            <person name="Galagan J."/>
            <person name="Nusbaum C."/>
            <person name="Birren B."/>
        </authorList>
    </citation>
    <scope>NUCLEOTIDE SEQUENCE [LARGE SCALE GENOMIC DNA]</scope>
    <source>
        <strain evidence="10">ATCC 25486 / DSM 40338 / CBS 914.69 / JCM 4507 / NBRC 13074 / NRRL 2958 / 5647</strain>
    </source>
</reference>
<evidence type="ECO:0000313" key="10">
    <source>
        <dbReference type="Proteomes" id="UP000002805"/>
    </source>
</evidence>
<dbReference type="GO" id="GO:0016020">
    <property type="term" value="C:membrane"/>
    <property type="evidence" value="ECO:0007669"/>
    <property type="project" value="UniProtKB-SubCell"/>
</dbReference>
<dbReference type="Proteomes" id="UP000002805">
    <property type="component" value="Chromosome"/>
</dbReference>
<keyword evidence="2" id="KW-0813">Transport</keyword>
<accession>B5H870</accession>
<evidence type="ECO:0000256" key="2">
    <source>
        <dbReference type="ARBA" id="ARBA00022448"/>
    </source>
</evidence>
<keyword evidence="3 7" id="KW-0812">Transmembrane</keyword>
<keyword evidence="4 7" id="KW-1133">Transmembrane helix</keyword>
<proteinExistence type="predicted"/>
<feature type="transmembrane region" description="Helical" evidence="7">
    <location>
        <begin position="56"/>
        <end position="74"/>
    </location>
</feature>
<feature type="transmembrane region" description="Helical" evidence="7">
    <location>
        <begin position="356"/>
        <end position="375"/>
    </location>
</feature>
<organism evidence="9 10">
    <name type="scientific">Streptomyces pristinaespiralis (strain ATCC 25486 / DSM 40338 / CBS 914.69 / JCM 4507 / KCC S-0507 / NBRC 13074 / NRRL 2958 / 5647)</name>
    <dbReference type="NCBI Taxonomy" id="457429"/>
    <lineage>
        <taxon>Bacteria</taxon>
        <taxon>Bacillati</taxon>
        <taxon>Actinomycetota</taxon>
        <taxon>Actinomycetes</taxon>
        <taxon>Kitasatosporales</taxon>
        <taxon>Streptomycetaceae</taxon>
        <taxon>Streptomyces</taxon>
    </lineage>
</organism>
<feature type="transmembrane region" description="Helical" evidence="7">
    <location>
        <begin position="380"/>
        <end position="398"/>
    </location>
</feature>
<reference evidence="10" key="2">
    <citation type="submission" date="2009-10" db="EMBL/GenBank/DDBJ databases">
        <title>The genome sequence of Streptomyces pristinaespiralis strain ATCC 25486.</title>
        <authorList>
            <consortium name="The Broad Institute Genome Sequencing Platform"/>
            <consortium name="Broad Institute Microbial Sequencing Center"/>
            <person name="Fischbach M."/>
            <person name="Godfrey P."/>
            <person name="Ward D."/>
            <person name="Young S."/>
            <person name="Zeng Q."/>
            <person name="Koehrsen M."/>
            <person name="Alvarado L."/>
            <person name="Berlin A.M."/>
            <person name="Bochicchio J."/>
            <person name="Borenstein D."/>
            <person name="Chapman S.B."/>
            <person name="Chen Z."/>
            <person name="Engels R."/>
            <person name="Freedman E."/>
            <person name="Gellesch M."/>
            <person name="Goldberg J."/>
            <person name="Griggs A."/>
            <person name="Gujja S."/>
            <person name="Heilman E.R."/>
            <person name="Heiman D.I."/>
            <person name="Hepburn T.A."/>
            <person name="Howarth C."/>
            <person name="Jen D."/>
            <person name="Larson L."/>
            <person name="Lewis B."/>
            <person name="Mehta T."/>
            <person name="Park D."/>
            <person name="Pearson M."/>
            <person name="Richards J."/>
            <person name="Roberts A."/>
            <person name="Saif S."/>
            <person name="Shea T.D."/>
            <person name="Shenoy N."/>
            <person name="Sisk P."/>
            <person name="Stolte C."/>
            <person name="Sykes S.N."/>
            <person name="Thomson T."/>
            <person name="Walk T."/>
            <person name="White J."/>
            <person name="Yandava C."/>
            <person name="Straight P."/>
            <person name="Clardy J."/>
            <person name="Hung D."/>
            <person name="Kolter R."/>
            <person name="Mekalanos J."/>
            <person name="Walker S."/>
            <person name="Walsh C.T."/>
            <person name="Wieland-Brown L.C."/>
            <person name="Haas B."/>
            <person name="Nusbaum C."/>
            <person name="Birren B."/>
        </authorList>
    </citation>
    <scope>NUCLEOTIDE SEQUENCE [LARGE SCALE GENOMIC DNA]</scope>
    <source>
        <strain evidence="10">ATCC 25486 / DSM 40338 / CBS 914.69 / JCM 4507 / NBRC 13074 / NRRL 2958 / 5647</strain>
    </source>
</reference>
<feature type="transmembrane region" description="Helical" evidence="7">
    <location>
        <begin position="208"/>
        <end position="230"/>
    </location>
</feature>
<evidence type="ECO:0000256" key="3">
    <source>
        <dbReference type="ARBA" id="ARBA00022692"/>
    </source>
</evidence>
<feature type="transmembrane region" description="Helical" evidence="7">
    <location>
        <begin position="410"/>
        <end position="430"/>
    </location>
</feature>
<feature type="transmembrane region" description="Helical" evidence="7">
    <location>
        <begin position="316"/>
        <end position="336"/>
    </location>
</feature>
<gene>
    <name evidence="9" type="ORF">SSDG_01380</name>
</gene>
<feature type="domain" description="Citrate transporter-like" evidence="8">
    <location>
        <begin position="47"/>
        <end position="410"/>
    </location>
</feature>
<comment type="subcellular location">
    <subcellularLocation>
        <location evidence="1">Membrane</location>
        <topology evidence="1">Multi-pass membrane protein</topology>
    </subcellularLocation>
</comment>
<dbReference type="InterPro" id="IPR014738">
    <property type="entry name" value="Citrate_transporter"/>
</dbReference>
<feature type="transmembrane region" description="Helical" evidence="7">
    <location>
        <begin position="287"/>
        <end position="304"/>
    </location>
</feature>
<feature type="transmembrane region" description="Helical" evidence="7">
    <location>
        <begin position="86"/>
        <end position="108"/>
    </location>
</feature>
<protein>
    <submittedName>
        <fullName evidence="9">Citrate/H+ symporter</fullName>
    </submittedName>
</protein>
<feature type="transmembrane region" description="Helical" evidence="7">
    <location>
        <begin position="265"/>
        <end position="281"/>
    </location>
</feature>
<keyword evidence="10" id="KW-1185">Reference proteome</keyword>
<evidence type="ECO:0000256" key="4">
    <source>
        <dbReference type="ARBA" id="ARBA00022989"/>
    </source>
</evidence>
<feature type="transmembrane region" description="Helical" evidence="7">
    <location>
        <begin position="166"/>
        <end position="188"/>
    </location>
</feature>
<name>B5H870_STRE2</name>
<keyword evidence="5 7" id="KW-0472">Membrane</keyword>
<sequence length="465" mass="49393">MRCRSSPDPTRTDSARRPAPPAHRRPSALHQGATMLAVLGFATLGSFMLLVMRKHLSAFTAIMLTPIAAALIAGKGSKLGDMIMNGLETVAPTAALLLFAVLYFGLMMEVKLFEPIVQAIVRASKGDPVRIVVGTAVLALCVALDGDGTTSYMIICSAFLPIYRRLGMNPLILATLAAMALGTISGTTPWGGASTRGISVLHLSATEYFVHMIGPMALTSLAIIAVAYWLGLRERHKIDPGKLAAYKLEIASGEAFEPVKADWRMWFNAALTLVLMALLILEVADLLVLFMVAFVIALLVNIRSIGDQQELIKRQAANAVPVMILVLAAGVFTGIMTDSGMIKAMADAALAVVPDSMGNLIPLFTAVLALPLGFFMSNDAYWFGVVPVLAESAAHYGIDANEIARAGAIGQILHMMGPTSAPLWVLLGLVKAELGDFQKHALRWGVPVSIAYIAFAVLTGAITVT</sequence>
<dbReference type="InterPro" id="IPR004680">
    <property type="entry name" value="Cit_transptr-like_dom"/>
</dbReference>
<feature type="transmembrane region" description="Helical" evidence="7">
    <location>
        <begin position="33"/>
        <end position="50"/>
    </location>
</feature>
<evidence type="ECO:0000313" key="9">
    <source>
        <dbReference type="EMBL" id="EDY63061.2"/>
    </source>
</evidence>
<evidence type="ECO:0000256" key="6">
    <source>
        <dbReference type="SAM" id="MobiDB-lite"/>
    </source>
</evidence>
<dbReference type="eggNOG" id="COG2851">
    <property type="taxonomic scope" value="Bacteria"/>
</dbReference>
<feature type="region of interest" description="Disordered" evidence="6">
    <location>
        <begin position="1"/>
        <end position="28"/>
    </location>
</feature>
<dbReference type="NCBIfam" id="TIGR00784">
    <property type="entry name" value="citMHS"/>
    <property type="match status" value="1"/>
</dbReference>
<evidence type="ECO:0000259" key="8">
    <source>
        <dbReference type="Pfam" id="PF03600"/>
    </source>
</evidence>
<evidence type="ECO:0000256" key="1">
    <source>
        <dbReference type="ARBA" id="ARBA00004141"/>
    </source>
</evidence>
<dbReference type="EMBL" id="CM000950">
    <property type="protein sequence ID" value="EDY63061.2"/>
    <property type="molecule type" value="Genomic_DNA"/>
</dbReference>
<dbReference type="PANTHER" id="PTHR33451">
    <property type="entry name" value="MALATE-2H(+)/NA(+)-LACTATE ANTIPORTER"/>
    <property type="match status" value="1"/>
</dbReference>
<feature type="transmembrane region" description="Helical" evidence="7">
    <location>
        <begin position="442"/>
        <end position="464"/>
    </location>
</feature>
<dbReference type="Pfam" id="PF03600">
    <property type="entry name" value="CitMHS"/>
    <property type="match status" value="1"/>
</dbReference>
<dbReference type="GO" id="GO:0015137">
    <property type="term" value="F:citrate transmembrane transporter activity"/>
    <property type="evidence" value="ECO:0007669"/>
    <property type="project" value="InterPro"/>
</dbReference>